<dbReference type="AlphaFoldDB" id="A0A5C4J3B1"/>
<name>A0A5C4J3B1_9ACTN</name>
<comment type="caution">
    <text evidence="7">The sequence shown here is derived from an EMBL/GenBank/DDBJ whole genome shotgun (WGS) entry which is preliminary data.</text>
</comment>
<dbReference type="InterPro" id="IPR001404">
    <property type="entry name" value="Hsp90_fam"/>
</dbReference>
<evidence type="ECO:0000313" key="8">
    <source>
        <dbReference type="Proteomes" id="UP000309174"/>
    </source>
</evidence>
<dbReference type="GO" id="GO:0140662">
    <property type="term" value="F:ATP-dependent protein folding chaperone"/>
    <property type="evidence" value="ECO:0007669"/>
    <property type="project" value="InterPro"/>
</dbReference>
<reference evidence="7 8" key="1">
    <citation type="submission" date="2019-05" db="EMBL/GenBank/DDBJ databases">
        <title>Draft genome sequence of Actinomadura sp. 14C53.</title>
        <authorList>
            <person name="Saricaoglu S."/>
            <person name="Isik K."/>
        </authorList>
    </citation>
    <scope>NUCLEOTIDE SEQUENCE [LARGE SCALE GENOMIC DNA]</scope>
    <source>
        <strain evidence="7 8">14C53</strain>
    </source>
</reference>
<evidence type="ECO:0000256" key="1">
    <source>
        <dbReference type="ARBA" id="ARBA00008239"/>
    </source>
</evidence>
<sequence length="610" mass="67269">MRHSFNVDLRGIVDLLSRHLYSSPRVYVRELLQNAVDATTARIQADASAPGPPPGRISIEPREVTGDGTLRIHDSGIGLTEPQVHELLATIGGSSKRDALGLARHDFLGQFGIGLLSCFLVADEIEVVTRGPGDTATVHWHGHSDGHYTVSDGPAREEQGTTVTLRARRDFEHWLGTSTVTELARHYGSLLPYEVRVGGERVTAVDVPWRVRHADPDERRNALLRHGTALLGRRPFDVIDLAVPEAGLDGVAFVLPHESHPGEPEAHKVYLKRMLMGERVEKLLPAWAFFVRCVINADELRPTASREQLYDDDLLADTRTALGEQLRAWLVRLATTEPERLRAFLAVHYRGVMALALHDAEMLRIVDEWIEFETSEGRVTLNEFRHRHRTIHVTTGSDEFAQFAGIAAAQGLALVNGGYTYHAEILQRLRVLDPDLDVRRLDQAELATRFDPLDPAAEFAAREFVGIARDAVAAHGCEPVLRTFSPAELPVLYLEGREARRAADLRAVLEEAGDVWAEFADGDADADGGGEQEAGGNERPKPLLVFNHRNPLIARLTSTANARLVRLSVEALYGYALLAGQRAVRPGDVASVNRAFLGLVEHAIHQEPGI</sequence>
<dbReference type="Gene3D" id="3.30.565.10">
    <property type="entry name" value="Histidine kinase-like ATPase, C-terminal domain"/>
    <property type="match status" value="1"/>
</dbReference>
<dbReference type="PRINTS" id="PR00775">
    <property type="entry name" value="HEATSHOCK90"/>
</dbReference>
<dbReference type="GO" id="GO:0016887">
    <property type="term" value="F:ATP hydrolysis activity"/>
    <property type="evidence" value="ECO:0007669"/>
    <property type="project" value="InterPro"/>
</dbReference>
<dbReference type="Gene3D" id="3.30.230.80">
    <property type="match status" value="1"/>
</dbReference>
<dbReference type="EMBL" id="VCKW01000343">
    <property type="protein sequence ID" value="TMQ89982.1"/>
    <property type="molecule type" value="Genomic_DNA"/>
</dbReference>
<comment type="similarity">
    <text evidence="1">Belongs to the heat shock protein 90 family.</text>
</comment>
<dbReference type="InterPro" id="IPR020575">
    <property type="entry name" value="Hsp90_N"/>
</dbReference>
<feature type="region of interest" description="Disordered" evidence="6">
    <location>
        <begin position="520"/>
        <end position="541"/>
    </location>
</feature>
<evidence type="ECO:0000256" key="5">
    <source>
        <dbReference type="PIRSR" id="PIRSR002583-1"/>
    </source>
</evidence>
<dbReference type="GO" id="GO:0005524">
    <property type="term" value="F:ATP binding"/>
    <property type="evidence" value="ECO:0007669"/>
    <property type="project" value="UniProtKB-KW"/>
</dbReference>
<accession>A0A5C4J3B1</accession>
<dbReference type="InterPro" id="IPR036890">
    <property type="entry name" value="HATPase_C_sf"/>
</dbReference>
<dbReference type="GO" id="GO:0051082">
    <property type="term" value="F:unfolded protein binding"/>
    <property type="evidence" value="ECO:0007669"/>
    <property type="project" value="InterPro"/>
</dbReference>
<dbReference type="SUPFAM" id="SSF54211">
    <property type="entry name" value="Ribosomal protein S5 domain 2-like"/>
    <property type="match status" value="1"/>
</dbReference>
<evidence type="ECO:0000256" key="2">
    <source>
        <dbReference type="ARBA" id="ARBA00022741"/>
    </source>
</evidence>
<feature type="binding site" evidence="5">
    <location>
        <position position="161"/>
    </location>
    <ligand>
        <name>ATP</name>
        <dbReference type="ChEBI" id="CHEBI:30616"/>
    </ligand>
</feature>
<dbReference type="NCBIfam" id="NF010683">
    <property type="entry name" value="PRK14083.1"/>
    <property type="match status" value="1"/>
</dbReference>
<dbReference type="PANTHER" id="PTHR11528">
    <property type="entry name" value="HEAT SHOCK PROTEIN 90 FAMILY MEMBER"/>
    <property type="match status" value="1"/>
</dbReference>
<organism evidence="7 8">
    <name type="scientific">Actinomadura soli</name>
    <dbReference type="NCBI Taxonomy" id="2508997"/>
    <lineage>
        <taxon>Bacteria</taxon>
        <taxon>Bacillati</taxon>
        <taxon>Actinomycetota</taxon>
        <taxon>Actinomycetes</taxon>
        <taxon>Streptosporangiales</taxon>
        <taxon>Thermomonosporaceae</taxon>
        <taxon>Actinomadura</taxon>
    </lineage>
</organism>
<dbReference type="Proteomes" id="UP000309174">
    <property type="component" value="Unassembled WGS sequence"/>
</dbReference>
<proteinExistence type="inferred from homology"/>
<evidence type="ECO:0000313" key="7">
    <source>
        <dbReference type="EMBL" id="TMQ89982.1"/>
    </source>
</evidence>
<protein>
    <submittedName>
        <fullName evidence="7">HSP90 family protein</fullName>
    </submittedName>
</protein>
<dbReference type="PIRSF" id="PIRSF002583">
    <property type="entry name" value="Hsp90"/>
    <property type="match status" value="1"/>
</dbReference>
<feature type="binding site" evidence="5">
    <location>
        <position position="74"/>
    </location>
    <ligand>
        <name>ATP</name>
        <dbReference type="ChEBI" id="CHEBI:30616"/>
    </ligand>
</feature>
<feature type="binding site" evidence="5">
    <location>
        <position position="34"/>
    </location>
    <ligand>
        <name>ATP</name>
        <dbReference type="ChEBI" id="CHEBI:30616"/>
    </ligand>
</feature>
<dbReference type="InterPro" id="IPR020568">
    <property type="entry name" value="Ribosomal_Su5_D2-typ_SF"/>
</dbReference>
<evidence type="ECO:0000256" key="6">
    <source>
        <dbReference type="SAM" id="MobiDB-lite"/>
    </source>
</evidence>
<evidence type="ECO:0000256" key="4">
    <source>
        <dbReference type="ARBA" id="ARBA00023186"/>
    </source>
</evidence>
<keyword evidence="8" id="KW-1185">Reference proteome</keyword>
<evidence type="ECO:0000256" key="3">
    <source>
        <dbReference type="ARBA" id="ARBA00022840"/>
    </source>
</evidence>
<dbReference type="RefSeq" id="WP_138649941.1">
    <property type="nucleotide sequence ID" value="NZ_VCKW01000343.1"/>
</dbReference>
<keyword evidence="3 5" id="KW-0067">ATP-binding</keyword>
<dbReference type="SUPFAM" id="SSF55874">
    <property type="entry name" value="ATPase domain of HSP90 chaperone/DNA topoisomerase II/histidine kinase"/>
    <property type="match status" value="1"/>
</dbReference>
<gene>
    <name evidence="7" type="ORF">ETD83_37450</name>
</gene>
<keyword evidence="4" id="KW-0143">Chaperone</keyword>
<dbReference type="OrthoDB" id="9802640at2"/>
<keyword evidence="2 5" id="KW-0547">Nucleotide-binding</keyword>
<feature type="binding site" evidence="5">
    <location>
        <position position="30"/>
    </location>
    <ligand>
        <name>ATP</name>
        <dbReference type="ChEBI" id="CHEBI:30616"/>
    </ligand>
</feature>
<dbReference type="Pfam" id="PF13589">
    <property type="entry name" value="HATPase_c_3"/>
    <property type="match status" value="1"/>
</dbReference>
<feature type="compositionally biased region" description="Acidic residues" evidence="6">
    <location>
        <begin position="520"/>
        <end position="530"/>
    </location>
</feature>